<dbReference type="AlphaFoldDB" id="A0AAD8RDZ6"/>
<dbReference type="Pfam" id="PF02298">
    <property type="entry name" value="Cu_bind_like"/>
    <property type="match status" value="1"/>
</dbReference>
<dbReference type="Proteomes" id="UP001231189">
    <property type="component" value="Unassembled WGS sequence"/>
</dbReference>
<dbReference type="CDD" id="cd11013">
    <property type="entry name" value="Plantacyanin"/>
    <property type="match status" value="1"/>
</dbReference>
<keyword evidence="1" id="KW-0479">Metal-binding</keyword>
<dbReference type="Gene3D" id="2.60.40.420">
    <property type="entry name" value="Cupredoxins - blue copper proteins"/>
    <property type="match status" value="1"/>
</dbReference>
<evidence type="ECO:0000259" key="6">
    <source>
        <dbReference type="PROSITE" id="PS51485"/>
    </source>
</evidence>
<keyword evidence="5" id="KW-0732">Signal</keyword>
<organism evidence="7 8">
    <name type="scientific">Lolium multiflorum</name>
    <name type="common">Italian ryegrass</name>
    <name type="synonym">Lolium perenne subsp. multiflorum</name>
    <dbReference type="NCBI Taxonomy" id="4521"/>
    <lineage>
        <taxon>Eukaryota</taxon>
        <taxon>Viridiplantae</taxon>
        <taxon>Streptophyta</taxon>
        <taxon>Embryophyta</taxon>
        <taxon>Tracheophyta</taxon>
        <taxon>Spermatophyta</taxon>
        <taxon>Magnoliopsida</taxon>
        <taxon>Liliopsida</taxon>
        <taxon>Poales</taxon>
        <taxon>Poaceae</taxon>
        <taxon>BOP clade</taxon>
        <taxon>Pooideae</taxon>
        <taxon>Poodae</taxon>
        <taxon>Poeae</taxon>
        <taxon>Poeae Chloroplast Group 2 (Poeae type)</taxon>
        <taxon>Loliodinae</taxon>
        <taxon>Loliinae</taxon>
        <taxon>Lolium</taxon>
    </lineage>
</organism>
<feature type="domain" description="Phytocyanin" evidence="6">
    <location>
        <begin position="37"/>
        <end position="132"/>
    </location>
</feature>
<dbReference type="EMBL" id="JAUUTY010000006">
    <property type="protein sequence ID" value="KAK1619282.1"/>
    <property type="molecule type" value="Genomic_DNA"/>
</dbReference>
<evidence type="ECO:0000256" key="4">
    <source>
        <dbReference type="ARBA" id="ARBA00082491"/>
    </source>
</evidence>
<gene>
    <name evidence="7" type="ORF">QYE76_024799</name>
</gene>
<dbReference type="InterPro" id="IPR039391">
    <property type="entry name" value="Phytocyanin-like"/>
</dbReference>
<dbReference type="PANTHER" id="PTHR33021">
    <property type="entry name" value="BLUE COPPER PROTEIN"/>
    <property type="match status" value="1"/>
</dbReference>
<comment type="caution">
    <text evidence="7">The sequence shown here is derived from an EMBL/GenBank/DDBJ whole genome shotgun (WGS) entry which is preliminary data.</text>
</comment>
<evidence type="ECO:0000256" key="2">
    <source>
        <dbReference type="ARBA" id="ARBA00023008"/>
    </source>
</evidence>
<dbReference type="PROSITE" id="PS51485">
    <property type="entry name" value="PHYTOCYANIN"/>
    <property type="match status" value="1"/>
</dbReference>
<accession>A0AAD8RDZ6</accession>
<evidence type="ECO:0000256" key="5">
    <source>
        <dbReference type="SAM" id="SignalP"/>
    </source>
</evidence>
<dbReference type="GO" id="GO:0046872">
    <property type="term" value="F:metal ion binding"/>
    <property type="evidence" value="ECO:0007669"/>
    <property type="project" value="UniProtKB-KW"/>
</dbReference>
<dbReference type="FunFam" id="2.60.40.420:FF:000013">
    <property type="entry name" value="basic blue protein-like"/>
    <property type="match status" value="1"/>
</dbReference>
<dbReference type="PANTHER" id="PTHR33021:SF377">
    <property type="entry name" value="OS02G0731400 PROTEIN"/>
    <property type="match status" value="1"/>
</dbReference>
<sequence length="132" mass="13883">MALGRGSASNGTVVLGAAVLLIGFLVMSGGPPLAEAAKYTVGDYGGWKFNVAGWTKGKTFRAGDVLEFKYNGAVHDVVSVDAAAYRSCVPPKGKKALRSGHDKVKLVKGTHYFICTVRGHCQANMKIAVNVI</sequence>
<protein>
    <recommendedName>
        <fullName evidence="4">Plantacyanin</fullName>
    </recommendedName>
</protein>
<dbReference type="InterPro" id="IPR008972">
    <property type="entry name" value="Cupredoxin"/>
</dbReference>
<proteinExistence type="predicted"/>
<keyword evidence="3" id="KW-1015">Disulfide bond</keyword>
<feature type="signal peptide" evidence="5">
    <location>
        <begin position="1"/>
        <end position="36"/>
    </location>
</feature>
<dbReference type="GO" id="GO:0009055">
    <property type="term" value="F:electron transfer activity"/>
    <property type="evidence" value="ECO:0007669"/>
    <property type="project" value="InterPro"/>
</dbReference>
<dbReference type="InterPro" id="IPR041844">
    <property type="entry name" value="Plantacyanin"/>
</dbReference>
<reference evidence="7" key="1">
    <citation type="submission" date="2023-07" db="EMBL/GenBank/DDBJ databases">
        <title>A chromosome-level genome assembly of Lolium multiflorum.</title>
        <authorList>
            <person name="Chen Y."/>
            <person name="Copetti D."/>
            <person name="Kolliker R."/>
            <person name="Studer B."/>
        </authorList>
    </citation>
    <scope>NUCLEOTIDE SEQUENCE</scope>
    <source>
        <strain evidence="7">02402/16</strain>
        <tissue evidence="7">Leaf</tissue>
    </source>
</reference>
<name>A0AAD8RDZ6_LOLMU</name>
<dbReference type="SUPFAM" id="SSF49503">
    <property type="entry name" value="Cupredoxins"/>
    <property type="match status" value="1"/>
</dbReference>
<evidence type="ECO:0000313" key="8">
    <source>
        <dbReference type="Proteomes" id="UP001231189"/>
    </source>
</evidence>
<evidence type="ECO:0000313" key="7">
    <source>
        <dbReference type="EMBL" id="KAK1619282.1"/>
    </source>
</evidence>
<dbReference type="GO" id="GO:0005886">
    <property type="term" value="C:plasma membrane"/>
    <property type="evidence" value="ECO:0007669"/>
    <property type="project" value="TreeGrafter"/>
</dbReference>
<keyword evidence="2" id="KW-0186">Copper</keyword>
<evidence type="ECO:0000256" key="3">
    <source>
        <dbReference type="ARBA" id="ARBA00023157"/>
    </source>
</evidence>
<keyword evidence="8" id="KW-1185">Reference proteome</keyword>
<dbReference type="InterPro" id="IPR003245">
    <property type="entry name" value="Phytocyanin_dom"/>
</dbReference>
<evidence type="ECO:0000256" key="1">
    <source>
        <dbReference type="ARBA" id="ARBA00022723"/>
    </source>
</evidence>
<feature type="chain" id="PRO_5042076160" description="Plantacyanin" evidence="5">
    <location>
        <begin position="37"/>
        <end position="132"/>
    </location>
</feature>